<dbReference type="EMBL" id="UINC01000967">
    <property type="protein sequence ID" value="SUZ65762.1"/>
    <property type="molecule type" value="Genomic_DNA"/>
</dbReference>
<protein>
    <submittedName>
        <fullName evidence="1">Uncharacterized protein</fullName>
    </submittedName>
</protein>
<reference evidence="1" key="1">
    <citation type="submission" date="2018-05" db="EMBL/GenBank/DDBJ databases">
        <authorList>
            <person name="Lanie J.A."/>
            <person name="Ng W.-L."/>
            <person name="Kazmierczak K.M."/>
            <person name="Andrzejewski T.M."/>
            <person name="Davidsen T.M."/>
            <person name="Wayne K.J."/>
            <person name="Tettelin H."/>
            <person name="Glass J.I."/>
            <person name="Rusch D."/>
            <person name="Podicherti R."/>
            <person name="Tsui H.-C.T."/>
            <person name="Winkler M.E."/>
        </authorList>
    </citation>
    <scope>NUCLEOTIDE SEQUENCE</scope>
</reference>
<dbReference type="AlphaFoldDB" id="A0A381PFK0"/>
<organism evidence="1">
    <name type="scientific">marine metagenome</name>
    <dbReference type="NCBI Taxonomy" id="408172"/>
    <lineage>
        <taxon>unclassified sequences</taxon>
        <taxon>metagenomes</taxon>
        <taxon>ecological metagenomes</taxon>
    </lineage>
</organism>
<accession>A0A381PFK0</accession>
<sequence>VVALLLTAILGAAVVQFVLLVD</sequence>
<name>A0A381PFK0_9ZZZZ</name>
<feature type="non-terminal residue" evidence="1">
    <location>
        <position position="1"/>
    </location>
</feature>
<evidence type="ECO:0000313" key="1">
    <source>
        <dbReference type="EMBL" id="SUZ65762.1"/>
    </source>
</evidence>
<proteinExistence type="predicted"/>
<gene>
    <name evidence="1" type="ORF">METZ01_LOCUS18616</name>
</gene>